<sequence length="226" mass="25188">MRRSKKMVRRWNRQGSKRARHPWKTNEAETLSSVYEAQTMTKETEYARSTLHTAKLFRHDIELSEGGPCTEKSVTMDGKRDRDTEDTRDGKKQHRDDGKCHREGLVAESESSQHSRSVTEKDKPIGPLQIPSRHNLNSNMGPSKCGHGELSAALEKAFKQAVYDDNSLVQYGDFSRSCFHSKRAGSGPVQRAGKCGSCGPPSVISPDETHDFSVFSVYPSRGFAAG</sequence>
<dbReference type="EMBL" id="CM026426">
    <property type="protein sequence ID" value="KAG0571615.1"/>
    <property type="molecule type" value="Genomic_DNA"/>
</dbReference>
<reference evidence="2" key="1">
    <citation type="submission" date="2020-06" db="EMBL/GenBank/DDBJ databases">
        <title>WGS assembly of Ceratodon purpureus strain R40.</title>
        <authorList>
            <person name="Carey S.B."/>
            <person name="Jenkins J."/>
            <person name="Shu S."/>
            <person name="Lovell J.T."/>
            <person name="Sreedasyam A."/>
            <person name="Maumus F."/>
            <person name="Tiley G.P."/>
            <person name="Fernandez-Pozo N."/>
            <person name="Barry K."/>
            <person name="Chen C."/>
            <person name="Wang M."/>
            <person name="Lipzen A."/>
            <person name="Daum C."/>
            <person name="Saski C.A."/>
            <person name="Payton A.C."/>
            <person name="Mcbreen J.C."/>
            <person name="Conrad R.E."/>
            <person name="Kollar L.M."/>
            <person name="Olsson S."/>
            <person name="Huttunen S."/>
            <person name="Landis J.B."/>
            <person name="Wickett N.J."/>
            <person name="Johnson M.G."/>
            <person name="Rensing S.A."/>
            <person name="Grimwood J."/>
            <person name="Schmutz J."/>
            <person name="Mcdaniel S.F."/>
        </authorList>
    </citation>
    <scope>NUCLEOTIDE SEQUENCE</scope>
    <source>
        <strain evidence="2">R40</strain>
    </source>
</reference>
<protein>
    <submittedName>
        <fullName evidence="2">Uncharacterized protein</fullName>
    </submittedName>
</protein>
<organism evidence="2 3">
    <name type="scientific">Ceratodon purpureus</name>
    <name type="common">Fire moss</name>
    <name type="synonym">Dicranum purpureum</name>
    <dbReference type="NCBI Taxonomy" id="3225"/>
    <lineage>
        <taxon>Eukaryota</taxon>
        <taxon>Viridiplantae</taxon>
        <taxon>Streptophyta</taxon>
        <taxon>Embryophyta</taxon>
        <taxon>Bryophyta</taxon>
        <taxon>Bryophytina</taxon>
        <taxon>Bryopsida</taxon>
        <taxon>Dicranidae</taxon>
        <taxon>Pseudoditrichales</taxon>
        <taxon>Ditrichaceae</taxon>
        <taxon>Ceratodon</taxon>
    </lineage>
</organism>
<feature type="region of interest" description="Disordered" evidence="1">
    <location>
        <begin position="58"/>
        <end position="136"/>
    </location>
</feature>
<evidence type="ECO:0000313" key="2">
    <source>
        <dbReference type="EMBL" id="KAG0571615.1"/>
    </source>
</evidence>
<dbReference type="Proteomes" id="UP000822688">
    <property type="component" value="Chromosome V"/>
</dbReference>
<dbReference type="AlphaFoldDB" id="A0A8T0HLE0"/>
<feature type="region of interest" description="Disordered" evidence="1">
    <location>
        <begin position="1"/>
        <end position="25"/>
    </location>
</feature>
<evidence type="ECO:0000313" key="3">
    <source>
        <dbReference type="Proteomes" id="UP000822688"/>
    </source>
</evidence>
<gene>
    <name evidence="2" type="ORF">KC19_VG027400</name>
</gene>
<comment type="caution">
    <text evidence="2">The sequence shown here is derived from an EMBL/GenBank/DDBJ whole genome shotgun (WGS) entry which is preliminary data.</text>
</comment>
<evidence type="ECO:0000256" key="1">
    <source>
        <dbReference type="SAM" id="MobiDB-lite"/>
    </source>
</evidence>
<feature type="compositionally biased region" description="Basic and acidic residues" evidence="1">
    <location>
        <begin position="77"/>
        <end position="124"/>
    </location>
</feature>
<proteinExistence type="predicted"/>
<name>A0A8T0HLE0_CERPU</name>
<accession>A0A8T0HLE0</accession>
<keyword evidence="3" id="KW-1185">Reference proteome</keyword>
<feature type="compositionally biased region" description="Basic residues" evidence="1">
    <location>
        <begin position="1"/>
        <end position="23"/>
    </location>
</feature>